<dbReference type="Pfam" id="PF00892">
    <property type="entry name" value="EamA"/>
    <property type="match status" value="1"/>
</dbReference>
<dbReference type="Proteomes" id="UP000251994">
    <property type="component" value="Chromosome"/>
</dbReference>
<evidence type="ECO:0000313" key="9">
    <source>
        <dbReference type="EMBL" id="MLW03605.1"/>
    </source>
</evidence>
<evidence type="ECO:0000256" key="5">
    <source>
        <dbReference type="ARBA" id="ARBA00023136"/>
    </source>
</evidence>
<evidence type="ECO:0000313" key="8">
    <source>
        <dbReference type="EMBL" id="AXD70879.1"/>
    </source>
</evidence>
<feature type="transmembrane region" description="Helical" evidence="6">
    <location>
        <begin position="68"/>
        <end position="87"/>
    </location>
</feature>
<evidence type="ECO:0000256" key="1">
    <source>
        <dbReference type="ARBA" id="ARBA00004651"/>
    </source>
</evidence>
<dbReference type="Gene3D" id="1.10.3730.20">
    <property type="match status" value="1"/>
</dbReference>
<evidence type="ECO:0000256" key="4">
    <source>
        <dbReference type="ARBA" id="ARBA00022989"/>
    </source>
</evidence>
<evidence type="ECO:0000259" key="7">
    <source>
        <dbReference type="Pfam" id="PF00892"/>
    </source>
</evidence>
<accession>A0A344S7P0</accession>
<dbReference type="SUPFAM" id="SSF103481">
    <property type="entry name" value="Multidrug resistance efflux transporter EmrE"/>
    <property type="match status" value="1"/>
</dbReference>
<dbReference type="InterPro" id="IPR037185">
    <property type="entry name" value="EmrE-like"/>
</dbReference>
<gene>
    <name evidence="8" type="ORF">CHC34_07830</name>
    <name evidence="9" type="ORF">EAK82_26275</name>
</gene>
<protein>
    <submittedName>
        <fullName evidence="9">4-amino-4-deoxy-L-arabinose-phospho-UDP flippase</fullName>
    </submittedName>
</protein>
<proteinExistence type="predicted"/>
<dbReference type="GO" id="GO:0005886">
    <property type="term" value="C:plasma membrane"/>
    <property type="evidence" value="ECO:0007669"/>
    <property type="project" value="UniProtKB-SubCell"/>
</dbReference>
<comment type="subcellular location">
    <subcellularLocation>
        <location evidence="1">Cell membrane</location>
        <topology evidence="1">Multi-pass membrane protein</topology>
    </subcellularLocation>
</comment>
<dbReference type="EMBL" id="CP030219">
    <property type="protein sequence ID" value="AXD70879.1"/>
    <property type="molecule type" value="Genomic_DNA"/>
</dbReference>
<evidence type="ECO:0000256" key="3">
    <source>
        <dbReference type="ARBA" id="ARBA00022692"/>
    </source>
</evidence>
<keyword evidence="4 6" id="KW-1133">Transmembrane helix</keyword>
<evidence type="ECO:0000256" key="2">
    <source>
        <dbReference type="ARBA" id="ARBA00022475"/>
    </source>
</evidence>
<reference evidence="8 10" key="1">
    <citation type="submission" date="2018-06" db="EMBL/GenBank/DDBJ databases">
        <title>Completed Genome Sequences of 32 Strains from Various Serotypes of Salmonella enterica.</title>
        <authorList>
            <person name="Nash J.H.E."/>
            <person name="Robertson J."/>
            <person name="Bessonov K."/>
        </authorList>
    </citation>
    <scope>NUCLEOTIDE SEQUENCE [LARGE SCALE GENOMIC DNA]</scope>
    <source>
        <strain evidence="8 10">SA20021456</strain>
    </source>
</reference>
<keyword evidence="2" id="KW-1003">Cell membrane</keyword>
<dbReference type="RefSeq" id="WP_076936980.1">
    <property type="nucleotide sequence ID" value="NZ_CP030219.1"/>
</dbReference>
<dbReference type="AlphaFoldDB" id="A0A344S7P0"/>
<feature type="transmembrane region" description="Helical" evidence="6">
    <location>
        <begin position="93"/>
        <end position="110"/>
    </location>
</feature>
<feature type="transmembrane region" description="Helical" evidence="6">
    <location>
        <begin position="40"/>
        <end position="61"/>
    </location>
</feature>
<dbReference type="InterPro" id="IPR000620">
    <property type="entry name" value="EamA_dom"/>
</dbReference>
<name>A0A344S7P0_SALER</name>
<keyword evidence="5 6" id="KW-0472">Membrane</keyword>
<evidence type="ECO:0000256" key="6">
    <source>
        <dbReference type="SAM" id="Phobius"/>
    </source>
</evidence>
<reference evidence="9" key="2">
    <citation type="submission" date="2018-10" db="EMBL/GenBank/DDBJ databases">
        <authorList>
            <consortium name="PulseNet: The National Subtyping Network for Foodborne Disease Surveillance"/>
            <person name="Tarr C.L."/>
            <person name="Trees E."/>
            <person name="Katz L.S."/>
            <person name="Carleton-Romer H.A."/>
            <person name="Stroika S."/>
            <person name="Kucerova Z."/>
            <person name="Roache K.F."/>
            <person name="Sabol A.L."/>
            <person name="Besser J."/>
            <person name="Gerner-Smidt P."/>
        </authorList>
    </citation>
    <scope>NUCLEOTIDE SEQUENCE [LARGE SCALE GENOMIC DNA]</scope>
    <source>
        <strain evidence="9">PNUSAS038541</strain>
    </source>
</reference>
<feature type="domain" description="EamA" evidence="7">
    <location>
        <begin position="3"/>
        <end position="110"/>
    </location>
</feature>
<dbReference type="EMBL" id="RVIJ01000052">
    <property type="protein sequence ID" value="MLW03605.1"/>
    <property type="molecule type" value="Genomic_DNA"/>
</dbReference>
<evidence type="ECO:0000313" key="10">
    <source>
        <dbReference type="Proteomes" id="UP000251994"/>
    </source>
</evidence>
<dbReference type="Proteomes" id="UP000885392">
    <property type="component" value="Unassembled WGS sequence"/>
</dbReference>
<sequence>MFYFVAILCVIGIAAGQILFKLSARSLANSGSFFSYETLPILLSAFALYGVTTIAWIWVLQKIELSKAYPCMALAFVMVPIGSWLFLNEKISIQYYVGIAFIIFGIVIATRSN</sequence>
<organism evidence="9">
    <name type="scientific">Salmonella enterica</name>
    <name type="common">Salmonella choleraesuis</name>
    <dbReference type="NCBI Taxonomy" id="28901"/>
    <lineage>
        <taxon>Bacteria</taxon>
        <taxon>Pseudomonadati</taxon>
        <taxon>Pseudomonadota</taxon>
        <taxon>Gammaproteobacteria</taxon>
        <taxon>Enterobacterales</taxon>
        <taxon>Enterobacteriaceae</taxon>
        <taxon>Salmonella</taxon>
    </lineage>
</organism>
<keyword evidence="3 6" id="KW-0812">Transmembrane</keyword>